<sequence length="279" mass="29602">MDIPKLSILSVCLMVALQLACAQNSPDDFVKAHNAGRAQVGVPPLVWDETLVAYAKEYAKVRSKDCEMKHSTGPYGENLAAGSWDMNAKQAVQIWLDEKKFYDVGSNSCIGNEMCGHYTQVVWRDSTKVGCARAKCPNGWTFVTCNYDPPGNYVGEPAAAATVVVVAAAAVVAVFFTIFSPSSQPPPAPLPISQSGFPDGNPLPSHPSAVAVAAVAVVLPTALATPRLSPPFRLLQLVPPIASNDVAAVTFLQSSGSQLNNGLTFGIGMCLFSQKSDWM</sequence>
<evidence type="ECO:0000256" key="4">
    <source>
        <dbReference type="ARBA" id="ARBA00023157"/>
    </source>
</evidence>
<keyword evidence="5" id="KW-0568">Pathogenesis-related protein</keyword>
<dbReference type="CDD" id="cd05381">
    <property type="entry name" value="CAP_PR-1"/>
    <property type="match status" value="1"/>
</dbReference>
<organism evidence="8 9">
    <name type="scientific">Sesamum alatum</name>
    <dbReference type="NCBI Taxonomy" id="300844"/>
    <lineage>
        <taxon>Eukaryota</taxon>
        <taxon>Viridiplantae</taxon>
        <taxon>Streptophyta</taxon>
        <taxon>Embryophyta</taxon>
        <taxon>Tracheophyta</taxon>
        <taxon>Spermatophyta</taxon>
        <taxon>Magnoliopsida</taxon>
        <taxon>eudicotyledons</taxon>
        <taxon>Gunneridae</taxon>
        <taxon>Pentapetalae</taxon>
        <taxon>asterids</taxon>
        <taxon>lamiids</taxon>
        <taxon>Lamiales</taxon>
        <taxon>Pedaliaceae</taxon>
        <taxon>Sesamum</taxon>
    </lineage>
</organism>
<dbReference type="Pfam" id="PF00188">
    <property type="entry name" value="CAP"/>
    <property type="match status" value="1"/>
</dbReference>
<comment type="caution">
    <text evidence="8">The sequence shown here is derived from an EMBL/GenBank/DDBJ whole genome shotgun (WGS) entry which is preliminary data.</text>
</comment>
<dbReference type="GO" id="GO:0098542">
    <property type="term" value="P:defense response to other organism"/>
    <property type="evidence" value="ECO:0007669"/>
    <property type="project" value="UniProtKB-ARBA"/>
</dbReference>
<dbReference type="PROSITE" id="PS01010">
    <property type="entry name" value="CRISP_2"/>
    <property type="match status" value="1"/>
</dbReference>
<dbReference type="SMART" id="SM00198">
    <property type="entry name" value="SCP"/>
    <property type="match status" value="1"/>
</dbReference>
<dbReference type="PROSITE" id="PS01009">
    <property type="entry name" value="CRISP_1"/>
    <property type="match status" value="1"/>
</dbReference>
<dbReference type="InterPro" id="IPR035940">
    <property type="entry name" value="CAP_sf"/>
</dbReference>
<name>A0AAE2CJB0_9LAMI</name>
<keyword evidence="3" id="KW-0611">Plant defense</keyword>
<dbReference type="InterPro" id="IPR014044">
    <property type="entry name" value="CAP_dom"/>
</dbReference>
<evidence type="ECO:0000313" key="9">
    <source>
        <dbReference type="Proteomes" id="UP001293254"/>
    </source>
</evidence>
<dbReference type="Gene3D" id="3.40.33.10">
    <property type="entry name" value="CAP"/>
    <property type="match status" value="1"/>
</dbReference>
<dbReference type="EMBL" id="JACGWO010000006">
    <property type="protein sequence ID" value="KAK4424277.1"/>
    <property type="molecule type" value="Genomic_DNA"/>
</dbReference>
<keyword evidence="2 6" id="KW-0732">Signal</keyword>
<dbReference type="SUPFAM" id="SSF55797">
    <property type="entry name" value="PR-1-like"/>
    <property type="match status" value="1"/>
</dbReference>
<dbReference type="Proteomes" id="UP001293254">
    <property type="component" value="Unassembled WGS sequence"/>
</dbReference>
<dbReference type="InterPro" id="IPR001283">
    <property type="entry name" value="CRISP-related"/>
</dbReference>
<dbReference type="PRINTS" id="PR00837">
    <property type="entry name" value="V5TPXLIKE"/>
</dbReference>
<comment type="similarity">
    <text evidence="1">Belongs to the CRISP family.</text>
</comment>
<evidence type="ECO:0000256" key="6">
    <source>
        <dbReference type="SAM" id="SignalP"/>
    </source>
</evidence>
<keyword evidence="4" id="KW-1015">Disulfide bond</keyword>
<feature type="chain" id="PRO_5042255932" evidence="6">
    <location>
        <begin position="23"/>
        <end position="279"/>
    </location>
</feature>
<feature type="domain" description="SCP" evidence="7">
    <location>
        <begin position="24"/>
        <end position="155"/>
    </location>
</feature>
<feature type="signal peptide" evidence="6">
    <location>
        <begin position="1"/>
        <end position="22"/>
    </location>
</feature>
<accession>A0AAE2CJB0</accession>
<dbReference type="GO" id="GO:0005576">
    <property type="term" value="C:extracellular region"/>
    <property type="evidence" value="ECO:0007669"/>
    <property type="project" value="InterPro"/>
</dbReference>
<evidence type="ECO:0000256" key="1">
    <source>
        <dbReference type="ARBA" id="ARBA00009923"/>
    </source>
</evidence>
<reference evidence="8" key="2">
    <citation type="journal article" date="2024" name="Plant">
        <title>Genomic evolution and insights into agronomic trait innovations of Sesamum species.</title>
        <authorList>
            <person name="Miao H."/>
            <person name="Wang L."/>
            <person name="Qu L."/>
            <person name="Liu H."/>
            <person name="Sun Y."/>
            <person name="Le M."/>
            <person name="Wang Q."/>
            <person name="Wei S."/>
            <person name="Zheng Y."/>
            <person name="Lin W."/>
            <person name="Duan Y."/>
            <person name="Cao H."/>
            <person name="Xiong S."/>
            <person name="Wang X."/>
            <person name="Wei L."/>
            <person name="Li C."/>
            <person name="Ma Q."/>
            <person name="Ju M."/>
            <person name="Zhao R."/>
            <person name="Li G."/>
            <person name="Mu C."/>
            <person name="Tian Q."/>
            <person name="Mei H."/>
            <person name="Zhang T."/>
            <person name="Gao T."/>
            <person name="Zhang H."/>
        </authorList>
    </citation>
    <scope>NUCLEOTIDE SEQUENCE</scope>
    <source>
        <strain evidence="8">3651</strain>
    </source>
</reference>
<evidence type="ECO:0000256" key="2">
    <source>
        <dbReference type="ARBA" id="ARBA00022729"/>
    </source>
</evidence>
<dbReference type="FunFam" id="3.40.33.10:FF:000006">
    <property type="entry name" value="Putative pathogenesis-related protein 1"/>
    <property type="match status" value="1"/>
</dbReference>
<evidence type="ECO:0000259" key="7">
    <source>
        <dbReference type="SMART" id="SM00198"/>
    </source>
</evidence>
<evidence type="ECO:0000256" key="5">
    <source>
        <dbReference type="ARBA" id="ARBA00023265"/>
    </source>
</evidence>
<evidence type="ECO:0000256" key="3">
    <source>
        <dbReference type="ARBA" id="ARBA00022821"/>
    </source>
</evidence>
<dbReference type="AlphaFoldDB" id="A0AAE2CJB0"/>
<dbReference type="InterPro" id="IPR018244">
    <property type="entry name" value="Allrgn_V5/Tpx1_CS"/>
</dbReference>
<reference evidence="8" key="1">
    <citation type="submission" date="2020-06" db="EMBL/GenBank/DDBJ databases">
        <authorList>
            <person name="Li T."/>
            <person name="Hu X."/>
            <person name="Zhang T."/>
            <person name="Song X."/>
            <person name="Zhang H."/>
            <person name="Dai N."/>
            <person name="Sheng W."/>
            <person name="Hou X."/>
            <person name="Wei L."/>
        </authorList>
    </citation>
    <scope>NUCLEOTIDE SEQUENCE</scope>
    <source>
        <strain evidence="8">3651</strain>
        <tissue evidence="8">Leaf</tissue>
    </source>
</reference>
<evidence type="ECO:0000313" key="8">
    <source>
        <dbReference type="EMBL" id="KAK4424277.1"/>
    </source>
</evidence>
<gene>
    <name evidence="8" type="ORF">Salat_1621100</name>
</gene>
<proteinExistence type="inferred from homology"/>
<protein>
    <submittedName>
        <fullName evidence="8">Basic form of pathogenesis-related protein 1</fullName>
    </submittedName>
</protein>
<keyword evidence="9" id="KW-1185">Reference proteome</keyword>
<dbReference type="PANTHER" id="PTHR10334">
    <property type="entry name" value="CYSTEINE-RICH SECRETORY PROTEIN-RELATED"/>
    <property type="match status" value="1"/>
</dbReference>